<dbReference type="Pfam" id="PF00017">
    <property type="entry name" value="SH2"/>
    <property type="match status" value="1"/>
</dbReference>
<dbReference type="EMBL" id="JARQWQ010000036">
    <property type="protein sequence ID" value="KAK2560361.1"/>
    <property type="molecule type" value="Genomic_DNA"/>
</dbReference>
<dbReference type="PRINTS" id="PR00401">
    <property type="entry name" value="SH2DOMAIN"/>
</dbReference>
<evidence type="ECO:0000256" key="4">
    <source>
        <dbReference type="ARBA" id="ARBA00022999"/>
    </source>
</evidence>
<dbReference type="SUPFAM" id="SSF158235">
    <property type="entry name" value="SOCS box-like"/>
    <property type="match status" value="1"/>
</dbReference>
<evidence type="ECO:0000259" key="7">
    <source>
        <dbReference type="PROSITE" id="PS50001"/>
    </source>
</evidence>
<evidence type="ECO:0000256" key="2">
    <source>
        <dbReference type="ARBA" id="ARBA00022700"/>
    </source>
</evidence>
<dbReference type="PROSITE" id="PS50225">
    <property type="entry name" value="SOCS"/>
    <property type="match status" value="1"/>
</dbReference>
<evidence type="ECO:0000256" key="1">
    <source>
        <dbReference type="ARBA" id="ARBA00022604"/>
    </source>
</evidence>
<dbReference type="GO" id="GO:0005942">
    <property type="term" value="C:phosphatidylinositol 3-kinase complex"/>
    <property type="evidence" value="ECO:0007669"/>
    <property type="project" value="TreeGrafter"/>
</dbReference>
<dbReference type="InterPro" id="IPR001496">
    <property type="entry name" value="SOCS_box"/>
</dbReference>
<dbReference type="SUPFAM" id="SSF55550">
    <property type="entry name" value="SH2 domain"/>
    <property type="match status" value="1"/>
</dbReference>
<dbReference type="GO" id="GO:0046935">
    <property type="term" value="F:1-phosphatidylinositol-3-kinase regulator activity"/>
    <property type="evidence" value="ECO:0007669"/>
    <property type="project" value="TreeGrafter"/>
</dbReference>
<evidence type="ECO:0000313" key="9">
    <source>
        <dbReference type="EMBL" id="KAK2560361.1"/>
    </source>
</evidence>
<evidence type="ECO:0000256" key="5">
    <source>
        <dbReference type="PROSITE-ProRule" id="PRU00191"/>
    </source>
</evidence>
<name>A0AAD9QG74_ACRCE</name>
<feature type="region of interest" description="Disordered" evidence="6">
    <location>
        <begin position="98"/>
        <end position="129"/>
    </location>
</feature>
<feature type="compositionally biased region" description="Basic and acidic residues" evidence="6">
    <location>
        <begin position="148"/>
        <end position="167"/>
    </location>
</feature>
<dbReference type="SMART" id="SM00253">
    <property type="entry name" value="SOCS"/>
    <property type="match status" value="1"/>
</dbReference>
<comment type="caution">
    <text evidence="9">The sequence shown here is derived from an EMBL/GenBank/DDBJ whole genome shotgun (WGS) entry which is preliminary data.</text>
</comment>
<keyword evidence="10" id="KW-1185">Reference proteome</keyword>
<keyword evidence="2" id="KW-0734">Signal transduction inhibitor</keyword>
<dbReference type="Proteomes" id="UP001249851">
    <property type="component" value="Unassembled WGS sequence"/>
</dbReference>
<organism evidence="9 10">
    <name type="scientific">Acropora cervicornis</name>
    <name type="common">Staghorn coral</name>
    <dbReference type="NCBI Taxonomy" id="6130"/>
    <lineage>
        <taxon>Eukaryota</taxon>
        <taxon>Metazoa</taxon>
        <taxon>Cnidaria</taxon>
        <taxon>Anthozoa</taxon>
        <taxon>Hexacorallia</taxon>
        <taxon>Scleractinia</taxon>
        <taxon>Astrocoeniina</taxon>
        <taxon>Acroporidae</taxon>
        <taxon>Acropora</taxon>
    </lineage>
</organism>
<keyword evidence="3" id="KW-0833">Ubl conjugation pathway</keyword>
<feature type="domain" description="SH2" evidence="7">
    <location>
        <begin position="286"/>
        <end position="381"/>
    </location>
</feature>
<dbReference type="InterPro" id="IPR036860">
    <property type="entry name" value="SH2_dom_sf"/>
</dbReference>
<evidence type="ECO:0000259" key="8">
    <source>
        <dbReference type="PROSITE" id="PS50225"/>
    </source>
</evidence>
<feature type="region of interest" description="Disordered" evidence="6">
    <location>
        <begin position="1"/>
        <end position="30"/>
    </location>
</feature>
<dbReference type="GO" id="GO:0009968">
    <property type="term" value="P:negative regulation of signal transduction"/>
    <property type="evidence" value="ECO:0007669"/>
    <property type="project" value="UniProtKB-KW"/>
</dbReference>
<feature type="domain" description="SOCS box" evidence="8">
    <location>
        <begin position="376"/>
        <end position="425"/>
    </location>
</feature>
<dbReference type="SMART" id="SM00969">
    <property type="entry name" value="SOCS_box"/>
    <property type="match status" value="1"/>
</dbReference>
<accession>A0AAD9QG74</accession>
<feature type="region of interest" description="Disordered" evidence="6">
    <location>
        <begin position="222"/>
        <end position="251"/>
    </location>
</feature>
<keyword evidence="1" id="KW-0341">Growth regulation</keyword>
<dbReference type="PROSITE" id="PS50001">
    <property type="entry name" value="SH2"/>
    <property type="match status" value="1"/>
</dbReference>
<reference evidence="9" key="2">
    <citation type="journal article" date="2023" name="Science">
        <title>Genomic signatures of disease resistance in endangered staghorn corals.</title>
        <authorList>
            <person name="Vollmer S.V."/>
            <person name="Selwyn J.D."/>
            <person name="Despard B.A."/>
            <person name="Roesel C.L."/>
        </authorList>
    </citation>
    <scope>NUCLEOTIDE SEQUENCE</scope>
    <source>
        <strain evidence="9">K2</strain>
    </source>
</reference>
<evidence type="ECO:0000313" key="10">
    <source>
        <dbReference type="Proteomes" id="UP001249851"/>
    </source>
</evidence>
<dbReference type="InterPro" id="IPR000980">
    <property type="entry name" value="SH2"/>
</dbReference>
<dbReference type="PANTHER" id="PTHR10155:SF0">
    <property type="entry name" value="SUPPRESSOR OF CYTOKINE SIGNALING AT 36E, ISOFORM D"/>
    <property type="match status" value="1"/>
</dbReference>
<evidence type="ECO:0000256" key="3">
    <source>
        <dbReference type="ARBA" id="ARBA00022786"/>
    </source>
</evidence>
<reference evidence="9" key="1">
    <citation type="journal article" date="2023" name="G3 (Bethesda)">
        <title>Whole genome assembly and annotation of the endangered Caribbean coral Acropora cervicornis.</title>
        <authorList>
            <person name="Selwyn J.D."/>
            <person name="Vollmer S.V."/>
        </authorList>
    </citation>
    <scope>NUCLEOTIDE SEQUENCE</scope>
    <source>
        <strain evidence="9">K2</strain>
    </source>
</reference>
<feature type="region of interest" description="Disordered" evidence="6">
    <location>
        <begin position="148"/>
        <end position="182"/>
    </location>
</feature>
<sequence length="452" mass="53089">MAEGGGFPWSSRRRKSRRRERDRDSIENSNEEIESDLLRVVLSDSEDFVPDDVKSTASVACSCDSDFQDEKASLNVSCEDKSSLDFVDLDPEVRRRAQIRRLGRFPNKVTPPKRSKSRKSPSEEICGSDRSESGLGYYGRCLQEAKRARNKAEKDAKNRRIQDESKTPRRRRPLSMVSSRTGNNDAEFFETRRRRFSFSWGFRRVSTDTHLEDAVEDLDISENGENLPRSSSTALRARQDNESQSSGMNFEEFHRQKREKARLKAAQHRLEYFLIKDIVSITNCPWYWGKINRFQAEKILEGYPEGTFLLRDSAQYHYLFSVSFRRYHRTYHARIEQWKHKYSFDKASDCSFYSTSVCQLLRHYARAERCMYYEPLLITPLQRKVPASLQEHCRAEICSRTTFQGVDHLPLPNSLKLFLREFHYKVPVKKTEEKSTQTPIPKKRFSSFFHRD</sequence>
<dbReference type="Gene3D" id="3.30.505.10">
    <property type="entry name" value="SH2 domain"/>
    <property type="match status" value="1"/>
</dbReference>
<dbReference type="AlphaFoldDB" id="A0AAD9QG74"/>
<dbReference type="GO" id="GO:0046854">
    <property type="term" value="P:phosphatidylinositol phosphate biosynthetic process"/>
    <property type="evidence" value="ECO:0007669"/>
    <property type="project" value="TreeGrafter"/>
</dbReference>
<keyword evidence="4 5" id="KW-0727">SH2 domain</keyword>
<dbReference type="InterPro" id="IPR036036">
    <property type="entry name" value="SOCS_box-like_dom_sf"/>
</dbReference>
<dbReference type="SMART" id="SM00252">
    <property type="entry name" value="SH2"/>
    <property type="match status" value="1"/>
</dbReference>
<dbReference type="GO" id="GO:0035556">
    <property type="term" value="P:intracellular signal transduction"/>
    <property type="evidence" value="ECO:0007669"/>
    <property type="project" value="InterPro"/>
</dbReference>
<gene>
    <name evidence="9" type="ORF">P5673_016696</name>
</gene>
<dbReference type="PANTHER" id="PTHR10155">
    <property type="entry name" value="PHOSPHATIDYLINOSITOL 3-KINASE REGULATORY SUBUNIT"/>
    <property type="match status" value="1"/>
</dbReference>
<evidence type="ECO:0000256" key="6">
    <source>
        <dbReference type="SAM" id="MobiDB-lite"/>
    </source>
</evidence>
<protein>
    <submittedName>
        <fullName evidence="9">Suppressor of cytokine signaling 5</fullName>
    </submittedName>
</protein>
<dbReference type="Pfam" id="PF07525">
    <property type="entry name" value="SOCS_box"/>
    <property type="match status" value="1"/>
</dbReference>
<proteinExistence type="predicted"/>